<dbReference type="PANTHER" id="PTHR42796:SF4">
    <property type="entry name" value="FUMARYLACETOACETATE HYDROLASE DOMAIN-CONTAINING PROTEIN 2A"/>
    <property type="match status" value="1"/>
</dbReference>
<feature type="non-terminal residue" evidence="4">
    <location>
        <position position="1"/>
    </location>
</feature>
<name>A0A0C3GCK4_OIDMZ</name>
<keyword evidence="5" id="KW-1185">Reference proteome</keyword>
<accession>A0A0C3GCK4</accession>
<proteinExistence type="inferred from homology"/>
<dbReference type="AlphaFoldDB" id="A0A0C3GCK4"/>
<dbReference type="InterPro" id="IPR036663">
    <property type="entry name" value="Fumarylacetoacetase_C_sf"/>
</dbReference>
<evidence type="ECO:0000313" key="5">
    <source>
        <dbReference type="Proteomes" id="UP000054321"/>
    </source>
</evidence>
<organism evidence="4 5">
    <name type="scientific">Oidiodendron maius (strain Zn)</name>
    <dbReference type="NCBI Taxonomy" id="913774"/>
    <lineage>
        <taxon>Eukaryota</taxon>
        <taxon>Fungi</taxon>
        <taxon>Dikarya</taxon>
        <taxon>Ascomycota</taxon>
        <taxon>Pezizomycotina</taxon>
        <taxon>Leotiomycetes</taxon>
        <taxon>Leotiomycetes incertae sedis</taxon>
        <taxon>Myxotrichaceae</taxon>
        <taxon>Oidiodendron</taxon>
    </lineage>
</organism>
<dbReference type="InterPro" id="IPR011234">
    <property type="entry name" value="Fumarylacetoacetase-like_C"/>
</dbReference>
<feature type="domain" description="Fumarylacetoacetase-like C-terminal" evidence="3">
    <location>
        <begin position="14"/>
        <end position="218"/>
    </location>
</feature>
<gene>
    <name evidence="4" type="ORF">OIDMADRAFT_80928</name>
</gene>
<dbReference type="Proteomes" id="UP000054321">
    <property type="component" value="Unassembled WGS sequence"/>
</dbReference>
<evidence type="ECO:0000256" key="2">
    <source>
        <dbReference type="ARBA" id="ARBA00022723"/>
    </source>
</evidence>
<dbReference type="PANTHER" id="PTHR42796">
    <property type="entry name" value="FUMARYLACETOACETATE HYDROLASE DOMAIN-CONTAINING PROTEIN 2A-RELATED"/>
    <property type="match status" value="1"/>
</dbReference>
<reference evidence="5" key="2">
    <citation type="submission" date="2015-01" db="EMBL/GenBank/DDBJ databases">
        <title>Evolutionary Origins and Diversification of the Mycorrhizal Mutualists.</title>
        <authorList>
            <consortium name="DOE Joint Genome Institute"/>
            <consortium name="Mycorrhizal Genomics Consortium"/>
            <person name="Kohler A."/>
            <person name="Kuo A."/>
            <person name="Nagy L.G."/>
            <person name="Floudas D."/>
            <person name="Copeland A."/>
            <person name="Barry K.W."/>
            <person name="Cichocki N."/>
            <person name="Veneault-Fourrey C."/>
            <person name="LaButti K."/>
            <person name="Lindquist E.A."/>
            <person name="Lipzen A."/>
            <person name="Lundell T."/>
            <person name="Morin E."/>
            <person name="Murat C."/>
            <person name="Riley R."/>
            <person name="Ohm R."/>
            <person name="Sun H."/>
            <person name="Tunlid A."/>
            <person name="Henrissat B."/>
            <person name="Grigoriev I.V."/>
            <person name="Hibbett D.S."/>
            <person name="Martin F."/>
        </authorList>
    </citation>
    <scope>NUCLEOTIDE SEQUENCE [LARGE SCALE GENOMIC DNA]</scope>
    <source>
        <strain evidence="5">Zn</strain>
    </source>
</reference>
<dbReference type="GO" id="GO:0003824">
    <property type="term" value="F:catalytic activity"/>
    <property type="evidence" value="ECO:0007669"/>
    <property type="project" value="InterPro"/>
</dbReference>
<dbReference type="EMBL" id="KN832892">
    <property type="protein sequence ID" value="KIM93900.1"/>
    <property type="molecule type" value="Genomic_DNA"/>
</dbReference>
<evidence type="ECO:0000256" key="1">
    <source>
        <dbReference type="ARBA" id="ARBA00010211"/>
    </source>
</evidence>
<dbReference type="InterPro" id="IPR051121">
    <property type="entry name" value="FAH"/>
</dbReference>
<dbReference type="STRING" id="913774.A0A0C3GCK4"/>
<dbReference type="Gene3D" id="3.90.850.10">
    <property type="entry name" value="Fumarylacetoacetase-like, C-terminal domain"/>
    <property type="match status" value="1"/>
</dbReference>
<dbReference type="GO" id="GO:0044281">
    <property type="term" value="P:small molecule metabolic process"/>
    <property type="evidence" value="ECO:0007669"/>
    <property type="project" value="UniProtKB-ARBA"/>
</dbReference>
<dbReference type="Pfam" id="PF01557">
    <property type="entry name" value="FAA_hydrolase"/>
    <property type="match status" value="1"/>
</dbReference>
<dbReference type="HOGENOM" id="CLU_028458_2_0_1"/>
<keyword evidence="2" id="KW-0479">Metal-binding</keyword>
<dbReference type="GO" id="GO:0046872">
    <property type="term" value="F:metal ion binding"/>
    <property type="evidence" value="ECO:0007669"/>
    <property type="project" value="UniProtKB-KW"/>
</dbReference>
<evidence type="ECO:0000313" key="4">
    <source>
        <dbReference type="EMBL" id="KIM93900.1"/>
    </source>
</evidence>
<protein>
    <recommendedName>
        <fullName evidence="3">Fumarylacetoacetase-like C-terminal domain-containing protein</fullName>
    </recommendedName>
</protein>
<evidence type="ECO:0000259" key="3">
    <source>
        <dbReference type="Pfam" id="PF01557"/>
    </source>
</evidence>
<comment type="similarity">
    <text evidence="1">Belongs to the FAH family.</text>
</comment>
<sequence>AELLTPVMYPNTLLAVGANYSGHLVEMGLPAKQWVPMPFFLRPPTTSLVGPGETVIIPPSTKEFDWECELAVVVGKRLRYASREEAAQAIAGYTIGLDMSCRDLIKTNSQLKIDLVRGKAQDTMAPCGPHIVPAQFLPDVNDLKIELFVNGQKMMDASTNEMLYKCDEMLSIISEFVTLVPGDILFTGSPAGSAGVNGNCFLKPGDRIQAAIEGIGVL</sequence>
<dbReference type="OrthoDB" id="411064at2759"/>
<dbReference type="InParanoid" id="A0A0C3GCK4"/>
<feature type="non-terminal residue" evidence="4">
    <location>
        <position position="218"/>
    </location>
</feature>
<dbReference type="SUPFAM" id="SSF56529">
    <property type="entry name" value="FAH"/>
    <property type="match status" value="1"/>
</dbReference>
<reference evidence="4 5" key="1">
    <citation type="submission" date="2014-04" db="EMBL/GenBank/DDBJ databases">
        <authorList>
            <consortium name="DOE Joint Genome Institute"/>
            <person name="Kuo A."/>
            <person name="Martino E."/>
            <person name="Perotto S."/>
            <person name="Kohler A."/>
            <person name="Nagy L.G."/>
            <person name="Floudas D."/>
            <person name="Copeland A."/>
            <person name="Barry K.W."/>
            <person name="Cichocki N."/>
            <person name="Veneault-Fourrey C."/>
            <person name="LaButti K."/>
            <person name="Lindquist E.A."/>
            <person name="Lipzen A."/>
            <person name="Lundell T."/>
            <person name="Morin E."/>
            <person name="Murat C."/>
            <person name="Sun H."/>
            <person name="Tunlid A."/>
            <person name="Henrissat B."/>
            <person name="Grigoriev I.V."/>
            <person name="Hibbett D.S."/>
            <person name="Martin F."/>
            <person name="Nordberg H.P."/>
            <person name="Cantor M.N."/>
            <person name="Hua S.X."/>
        </authorList>
    </citation>
    <scope>NUCLEOTIDE SEQUENCE [LARGE SCALE GENOMIC DNA]</scope>
    <source>
        <strain evidence="4 5">Zn</strain>
    </source>
</reference>